<accession>A0A382XSV5</accession>
<protein>
    <recommendedName>
        <fullName evidence="2">Lipoprotein</fullName>
    </recommendedName>
</protein>
<dbReference type="Pfam" id="PF12100">
    <property type="entry name" value="DUF3576"/>
    <property type="match status" value="1"/>
</dbReference>
<gene>
    <name evidence="1" type="ORF">METZ01_LOCUS426212</name>
</gene>
<reference evidence="1" key="1">
    <citation type="submission" date="2018-05" db="EMBL/GenBank/DDBJ databases">
        <authorList>
            <person name="Lanie J.A."/>
            <person name="Ng W.-L."/>
            <person name="Kazmierczak K.M."/>
            <person name="Andrzejewski T.M."/>
            <person name="Davidsen T.M."/>
            <person name="Wayne K.J."/>
            <person name="Tettelin H."/>
            <person name="Glass J.I."/>
            <person name="Rusch D."/>
            <person name="Podicherti R."/>
            <person name="Tsui H.-C.T."/>
            <person name="Winkler M.E."/>
        </authorList>
    </citation>
    <scope>NUCLEOTIDE SEQUENCE</scope>
</reference>
<feature type="non-terminal residue" evidence="1">
    <location>
        <position position="159"/>
    </location>
</feature>
<dbReference type="EMBL" id="UINC01169693">
    <property type="protein sequence ID" value="SVD73358.1"/>
    <property type="molecule type" value="Genomic_DNA"/>
</dbReference>
<evidence type="ECO:0000313" key="1">
    <source>
        <dbReference type="EMBL" id="SVD73358.1"/>
    </source>
</evidence>
<dbReference type="InterPro" id="IPR021959">
    <property type="entry name" value="DUF3576"/>
</dbReference>
<dbReference type="AlphaFoldDB" id="A0A382XSV5"/>
<proteinExistence type="predicted"/>
<organism evidence="1">
    <name type="scientific">marine metagenome</name>
    <dbReference type="NCBI Taxonomy" id="408172"/>
    <lineage>
        <taxon>unclassified sequences</taxon>
        <taxon>metagenomes</taxon>
        <taxon>ecological metagenomes</taxon>
    </lineage>
</organism>
<name>A0A382XSV5_9ZZZZ</name>
<sequence length="159" mass="17547">MKSFLFSCFFLFSVFFLTSCGTPEDHRKSKAMGTGSVDQIIARGGSIVPNQERALKDSQQRLQAGGGFFGKKSNSLTDFLSKEKSENNIVGSVGFPINPILWQSSLDVIEFMPIASTDAFSGIIITDWYSTPKNPNEKCKINIFIKGLEFKSSNLKVNS</sequence>
<evidence type="ECO:0008006" key="2">
    <source>
        <dbReference type="Google" id="ProtNLM"/>
    </source>
</evidence>
<dbReference type="PROSITE" id="PS51257">
    <property type="entry name" value="PROKAR_LIPOPROTEIN"/>
    <property type="match status" value="1"/>
</dbReference>